<feature type="compositionally biased region" description="Low complexity" evidence="2">
    <location>
        <begin position="40"/>
        <end position="49"/>
    </location>
</feature>
<dbReference type="STRING" id="1005944.SAMN05192576_0492"/>
<dbReference type="InterPro" id="IPR018929">
    <property type="entry name" value="DUF2510"/>
</dbReference>
<accession>A0A1G9UNF8</accession>
<sequence length="487" mass="55160">MTSPTPAGWFPDANDPSMIRWWDGHQWTEHTRPRQPAGPPSEGTTGTPPRVAEPTTTPGDGSRPQRPRLFGKGQALDEANAEIERLRAELVRVGAWDVVQKSAELDRLSNEIGAAHADLAQQQSAALVERQRVENELMLLRQRVVETNEAAILQEVGVYAYHHPLDDSVAYKSELSRLQDRIKAMVKKDGGAISASTTWQVDGSVVKGRKMVNDISKLMLRAYNAEADNLVRSLKPYKVQSAKDRLTKVAHTIANLGSSMSIRVSVPYHELRLRELELTADYLEKVTEEKERDREERERLREERKVEQEIERERQRLRKEQQQFEQAIRQLEAQGDAEGAERLRVQLQGVMGEIEAVDFRARTLTAGHVYVISNIGSFGEGVLKIGMTRRLEPMDRVKELGDASVPFIFDVHALYFSENAVKIEREMHLAFADRRVNRVNNRKEFFRVGPAEARDALARLSGELMTFVEEPEALEYRQGLHESSGVA</sequence>
<dbReference type="RefSeq" id="WP_170254231.1">
    <property type="nucleotide sequence ID" value="NZ_BKAE01000005.1"/>
</dbReference>
<evidence type="ECO:0000313" key="4">
    <source>
        <dbReference type="EMBL" id="SDM61492.1"/>
    </source>
</evidence>
<dbReference type="Pfam" id="PF10708">
    <property type="entry name" value="DUF2510"/>
    <property type="match status" value="1"/>
</dbReference>
<feature type="coiled-coil region" evidence="1">
    <location>
        <begin position="273"/>
        <end position="337"/>
    </location>
</feature>
<keyword evidence="1" id="KW-0175">Coiled coil</keyword>
<dbReference type="Pfam" id="PF13250">
    <property type="entry name" value="SNIPE"/>
    <property type="match status" value="1"/>
</dbReference>
<evidence type="ECO:0000256" key="1">
    <source>
        <dbReference type="SAM" id="Coils"/>
    </source>
</evidence>
<feature type="compositionally biased region" description="Basic and acidic residues" evidence="2">
    <location>
        <begin position="22"/>
        <end position="32"/>
    </location>
</feature>
<name>A0A1G9UNF8_9ACTN</name>
<dbReference type="InterPro" id="IPR018306">
    <property type="entry name" value="Phage_T5_Orf172_DNA-bd"/>
</dbReference>
<evidence type="ECO:0000259" key="3">
    <source>
        <dbReference type="SMART" id="SM00974"/>
    </source>
</evidence>
<feature type="region of interest" description="Disordered" evidence="2">
    <location>
        <begin position="1"/>
        <end position="69"/>
    </location>
</feature>
<dbReference type="Proteomes" id="UP000199004">
    <property type="component" value="Unassembled WGS sequence"/>
</dbReference>
<dbReference type="AlphaFoldDB" id="A0A1G9UNF8"/>
<protein>
    <recommendedName>
        <fullName evidence="3">Bacteriophage T5 Orf172 DNA-binding domain-containing protein</fullName>
    </recommendedName>
</protein>
<dbReference type="EMBL" id="FNIC01000001">
    <property type="protein sequence ID" value="SDM61492.1"/>
    <property type="molecule type" value="Genomic_DNA"/>
</dbReference>
<organism evidence="4 5">
    <name type="scientific">Nocardioides szechwanensis</name>
    <dbReference type="NCBI Taxonomy" id="1005944"/>
    <lineage>
        <taxon>Bacteria</taxon>
        <taxon>Bacillati</taxon>
        <taxon>Actinomycetota</taxon>
        <taxon>Actinomycetes</taxon>
        <taxon>Propionibacteriales</taxon>
        <taxon>Nocardioidaceae</taxon>
        <taxon>Nocardioides</taxon>
    </lineage>
</organism>
<reference evidence="4 5" key="1">
    <citation type="submission" date="2016-10" db="EMBL/GenBank/DDBJ databases">
        <authorList>
            <person name="de Groot N.N."/>
        </authorList>
    </citation>
    <scope>NUCLEOTIDE SEQUENCE [LARGE SCALE GENOMIC DNA]</scope>
    <source>
        <strain evidence="4 5">CGMCC 1.11147</strain>
    </source>
</reference>
<evidence type="ECO:0000313" key="5">
    <source>
        <dbReference type="Proteomes" id="UP000199004"/>
    </source>
</evidence>
<gene>
    <name evidence="4" type="ORF">SAMN05192576_0492</name>
</gene>
<dbReference type="InterPro" id="IPR025280">
    <property type="entry name" value="SNIPE"/>
</dbReference>
<feature type="domain" description="Bacteriophage T5 Orf172 DNA-binding" evidence="3">
    <location>
        <begin position="377"/>
        <end position="460"/>
    </location>
</feature>
<evidence type="ECO:0000256" key="2">
    <source>
        <dbReference type="SAM" id="MobiDB-lite"/>
    </source>
</evidence>
<proteinExistence type="predicted"/>
<feature type="coiled-coil region" evidence="1">
    <location>
        <begin position="105"/>
        <end position="150"/>
    </location>
</feature>
<keyword evidence="5" id="KW-1185">Reference proteome</keyword>
<dbReference type="SMART" id="SM00974">
    <property type="entry name" value="T5orf172"/>
    <property type="match status" value="1"/>
</dbReference>
<dbReference type="Pfam" id="PF13455">
    <property type="entry name" value="MUG113"/>
    <property type="match status" value="1"/>
</dbReference>